<dbReference type="InterPro" id="IPR000835">
    <property type="entry name" value="HTH_MarR-typ"/>
</dbReference>
<dbReference type="Proteomes" id="UP000033874">
    <property type="component" value="Unassembled WGS sequence"/>
</dbReference>
<dbReference type="InterPro" id="IPR052067">
    <property type="entry name" value="Metal_resp_HTH_trans_reg"/>
</dbReference>
<keyword evidence="2" id="KW-0238">DNA-binding</keyword>
<evidence type="ECO:0000259" key="4">
    <source>
        <dbReference type="PROSITE" id="PS50995"/>
    </source>
</evidence>
<evidence type="ECO:0000256" key="3">
    <source>
        <dbReference type="ARBA" id="ARBA00023163"/>
    </source>
</evidence>
<dbReference type="AlphaFoldDB" id="A0A0M3ANR5"/>
<dbReference type="InterPro" id="IPR036388">
    <property type="entry name" value="WH-like_DNA-bd_sf"/>
</dbReference>
<keyword evidence="6" id="KW-1185">Reference proteome</keyword>
<dbReference type="RefSeq" id="WP_046764212.1">
    <property type="nucleotide sequence ID" value="NZ_LBIC01000006.1"/>
</dbReference>
<reference evidence="5 6" key="1">
    <citation type="submission" date="2015-04" db="EMBL/GenBank/DDBJ databases">
        <title>Genome sequence of aromatic hydrocarbons-degrading Sphingobium chungbukense DJ77.</title>
        <authorList>
            <person name="Kim Y.-C."/>
            <person name="Chae J.-C."/>
        </authorList>
    </citation>
    <scope>NUCLEOTIDE SEQUENCE [LARGE SCALE GENOMIC DNA]</scope>
    <source>
        <strain evidence="5 6">DJ77</strain>
    </source>
</reference>
<dbReference type="InterPro" id="IPR036390">
    <property type="entry name" value="WH_DNA-bd_sf"/>
</dbReference>
<organism evidence="5 6">
    <name type="scientific">Sphingobium chungbukense</name>
    <dbReference type="NCBI Taxonomy" id="56193"/>
    <lineage>
        <taxon>Bacteria</taxon>
        <taxon>Pseudomonadati</taxon>
        <taxon>Pseudomonadota</taxon>
        <taxon>Alphaproteobacteria</taxon>
        <taxon>Sphingomonadales</taxon>
        <taxon>Sphingomonadaceae</taxon>
        <taxon>Sphingobium</taxon>
    </lineage>
</organism>
<dbReference type="EMBL" id="LBIC01000006">
    <property type="protein sequence ID" value="KKW91485.1"/>
    <property type="molecule type" value="Genomic_DNA"/>
</dbReference>
<dbReference type="STRING" id="56193.YP76_13830"/>
<dbReference type="PANTHER" id="PTHR35790:SF4">
    <property type="entry name" value="HTH-TYPE TRANSCRIPTIONAL REGULATOR PCHR"/>
    <property type="match status" value="1"/>
</dbReference>
<dbReference type="PRINTS" id="PR00598">
    <property type="entry name" value="HTHMARR"/>
</dbReference>
<dbReference type="Gene3D" id="1.10.10.10">
    <property type="entry name" value="Winged helix-like DNA-binding domain superfamily/Winged helix DNA-binding domain"/>
    <property type="match status" value="1"/>
</dbReference>
<dbReference type="PATRIC" id="fig|56193.3.peg.2883"/>
<feature type="domain" description="HTH marR-type" evidence="4">
    <location>
        <begin position="1"/>
        <end position="142"/>
    </location>
</feature>
<keyword evidence="3" id="KW-0804">Transcription</keyword>
<dbReference type="Pfam" id="PF12802">
    <property type="entry name" value="MarR_2"/>
    <property type="match status" value="1"/>
</dbReference>
<name>A0A0M3ANR5_9SPHN</name>
<evidence type="ECO:0000256" key="1">
    <source>
        <dbReference type="ARBA" id="ARBA00023015"/>
    </source>
</evidence>
<accession>A0A0M3ANR5</accession>
<dbReference type="GO" id="GO:0003677">
    <property type="term" value="F:DNA binding"/>
    <property type="evidence" value="ECO:0007669"/>
    <property type="project" value="UniProtKB-KW"/>
</dbReference>
<dbReference type="PROSITE" id="PS50995">
    <property type="entry name" value="HTH_MARR_2"/>
    <property type="match status" value="1"/>
</dbReference>
<dbReference type="SUPFAM" id="SSF46785">
    <property type="entry name" value="Winged helix' DNA-binding domain"/>
    <property type="match status" value="1"/>
</dbReference>
<sequence length="151" mass="16783">MVTKALRLDSFLPYRLSFTTALLSDSIAQSYETLFGITIPEWRIIAWVAEKGSITQQQICAQTRMDKVTVSRAAIALTERGLLERLPHAEDRRSHLLALTAEGKALHAAIAPKALEMESRVFSHFSKAEVDAFLSMLRRIDAIVLGEEGGE</sequence>
<dbReference type="PANTHER" id="PTHR35790">
    <property type="entry name" value="HTH-TYPE TRANSCRIPTIONAL REGULATOR PCHR"/>
    <property type="match status" value="1"/>
</dbReference>
<evidence type="ECO:0000256" key="2">
    <source>
        <dbReference type="ARBA" id="ARBA00023125"/>
    </source>
</evidence>
<dbReference type="GO" id="GO:0003700">
    <property type="term" value="F:DNA-binding transcription factor activity"/>
    <property type="evidence" value="ECO:0007669"/>
    <property type="project" value="InterPro"/>
</dbReference>
<evidence type="ECO:0000313" key="5">
    <source>
        <dbReference type="EMBL" id="KKW91485.1"/>
    </source>
</evidence>
<gene>
    <name evidence="5" type="ORF">YP76_13830</name>
</gene>
<dbReference type="SMART" id="SM00347">
    <property type="entry name" value="HTH_MARR"/>
    <property type="match status" value="1"/>
</dbReference>
<keyword evidence="1" id="KW-0805">Transcription regulation</keyword>
<evidence type="ECO:0000313" key="6">
    <source>
        <dbReference type="Proteomes" id="UP000033874"/>
    </source>
</evidence>
<comment type="caution">
    <text evidence="5">The sequence shown here is derived from an EMBL/GenBank/DDBJ whole genome shotgun (WGS) entry which is preliminary data.</text>
</comment>
<proteinExistence type="predicted"/>
<protein>
    <submittedName>
        <fullName evidence="5">MarR family transcriptional regulator</fullName>
    </submittedName>
</protein>